<gene>
    <name evidence="7" type="primary">argH</name>
    <name evidence="10" type="ORF">HNQ75_004434</name>
</gene>
<dbReference type="EMBL" id="JACHEJ010000032">
    <property type="protein sequence ID" value="MBB6182445.1"/>
    <property type="molecule type" value="Genomic_DNA"/>
</dbReference>
<dbReference type="GO" id="GO:0004056">
    <property type="term" value="F:argininosuccinate lyase activity"/>
    <property type="evidence" value="ECO:0007669"/>
    <property type="project" value="UniProtKB-UniRule"/>
</dbReference>
<dbReference type="Pfam" id="PF00206">
    <property type="entry name" value="Lyase_1"/>
    <property type="match status" value="1"/>
</dbReference>
<dbReference type="PANTHER" id="PTHR43814">
    <property type="entry name" value="ARGININOSUCCINATE LYASE"/>
    <property type="match status" value="1"/>
</dbReference>
<feature type="domain" description="Argininosuccinate lyase C-terminal" evidence="9">
    <location>
        <begin position="367"/>
        <end position="434"/>
    </location>
</feature>
<dbReference type="CDD" id="cd01359">
    <property type="entry name" value="Argininosuccinate_lyase"/>
    <property type="match status" value="1"/>
</dbReference>
<evidence type="ECO:0000256" key="3">
    <source>
        <dbReference type="ARBA" id="ARBA00012338"/>
    </source>
</evidence>
<proteinExistence type="inferred from homology"/>
<dbReference type="EC" id="4.3.2.1" evidence="3 7"/>
<comment type="pathway">
    <text evidence="2 7">Amino-acid biosynthesis; L-arginine biosynthesis; L-arginine from L-ornithine and carbamoyl phosphate: step 3/3.</text>
</comment>
<dbReference type="PRINTS" id="PR00145">
    <property type="entry name" value="ARGSUCLYASE"/>
</dbReference>
<dbReference type="GO" id="GO:0005829">
    <property type="term" value="C:cytosol"/>
    <property type="evidence" value="ECO:0007669"/>
    <property type="project" value="TreeGrafter"/>
</dbReference>
<keyword evidence="11" id="KW-1185">Reference proteome</keyword>
<dbReference type="SUPFAM" id="SSF48557">
    <property type="entry name" value="L-aspartase-like"/>
    <property type="match status" value="1"/>
</dbReference>
<reference evidence="10 11" key="1">
    <citation type="submission" date="2020-08" db="EMBL/GenBank/DDBJ databases">
        <title>Genomic Encyclopedia of Type Strains, Phase IV (KMG-IV): sequencing the most valuable type-strain genomes for metagenomic binning, comparative biology and taxonomic classification.</title>
        <authorList>
            <person name="Goeker M."/>
        </authorList>
    </citation>
    <scope>NUCLEOTIDE SEQUENCE [LARGE SCALE GENOMIC DNA]</scope>
    <source>
        <strain evidence="10 11">DSM 102134</strain>
    </source>
</reference>
<protein>
    <recommendedName>
        <fullName evidence="3 7">Argininosuccinate lyase</fullName>
        <shortName evidence="7">ASAL</shortName>
        <ecNumber evidence="3 7">4.3.2.1</ecNumber>
    </recommendedName>
    <alternativeName>
        <fullName evidence="7">Arginosuccinase</fullName>
    </alternativeName>
</protein>
<dbReference type="NCBIfam" id="TIGR00838">
    <property type="entry name" value="argH"/>
    <property type="match status" value="1"/>
</dbReference>
<dbReference type="Gene3D" id="1.10.40.30">
    <property type="entry name" value="Fumarase/aspartase (C-terminal domain)"/>
    <property type="match status" value="1"/>
</dbReference>
<keyword evidence="5 7" id="KW-0028">Amino-acid biosynthesis</keyword>
<dbReference type="UniPathway" id="UPA00068">
    <property type="reaction ID" value="UER00114"/>
</dbReference>
<comment type="subcellular location">
    <subcellularLocation>
        <location evidence="7">Cytoplasm</location>
    </subcellularLocation>
</comment>
<comment type="caution">
    <text evidence="10">The sequence shown here is derived from an EMBL/GenBank/DDBJ whole genome shotgun (WGS) entry which is preliminary data.</text>
</comment>
<evidence type="ECO:0000259" key="9">
    <source>
        <dbReference type="Pfam" id="PF14698"/>
    </source>
</evidence>
<keyword evidence="6 7" id="KW-0456">Lyase</keyword>
<keyword evidence="7" id="KW-0963">Cytoplasm</keyword>
<dbReference type="InterPro" id="IPR000362">
    <property type="entry name" value="Fumarate_lyase_fam"/>
</dbReference>
<evidence type="ECO:0000256" key="7">
    <source>
        <dbReference type="HAMAP-Rule" id="MF_00006"/>
    </source>
</evidence>
<organism evidence="10 11">
    <name type="scientific">Pseudorhizobium flavum</name>
    <dbReference type="NCBI Taxonomy" id="1335061"/>
    <lineage>
        <taxon>Bacteria</taxon>
        <taxon>Pseudomonadati</taxon>
        <taxon>Pseudomonadota</taxon>
        <taxon>Alphaproteobacteria</taxon>
        <taxon>Hyphomicrobiales</taxon>
        <taxon>Rhizobiaceae</taxon>
        <taxon>Rhizobium/Agrobacterium group</taxon>
        <taxon>Pseudorhizobium</taxon>
    </lineage>
</organism>
<dbReference type="InterPro" id="IPR029419">
    <property type="entry name" value="Arg_succ_lyase_C"/>
</dbReference>
<dbReference type="InterPro" id="IPR022761">
    <property type="entry name" value="Fumarate_lyase_N"/>
</dbReference>
<evidence type="ECO:0000256" key="1">
    <source>
        <dbReference type="ARBA" id="ARBA00000985"/>
    </source>
</evidence>
<feature type="domain" description="Fumarate lyase N-terminal" evidence="8">
    <location>
        <begin position="10"/>
        <end position="304"/>
    </location>
</feature>
<dbReference type="InterPro" id="IPR020557">
    <property type="entry name" value="Fumarate_lyase_CS"/>
</dbReference>
<dbReference type="Gene3D" id="1.20.200.10">
    <property type="entry name" value="Fumarase/aspartase (Central domain)"/>
    <property type="match status" value="1"/>
</dbReference>
<evidence type="ECO:0000313" key="11">
    <source>
        <dbReference type="Proteomes" id="UP000535501"/>
    </source>
</evidence>
<evidence type="ECO:0000256" key="6">
    <source>
        <dbReference type="ARBA" id="ARBA00023239"/>
    </source>
</evidence>
<dbReference type="Pfam" id="PF14698">
    <property type="entry name" value="ASL_C2"/>
    <property type="match status" value="1"/>
</dbReference>
<dbReference type="PANTHER" id="PTHR43814:SF1">
    <property type="entry name" value="ARGININOSUCCINATE LYASE"/>
    <property type="match status" value="1"/>
</dbReference>
<name>A0A7W9Z1R4_9HYPH</name>
<evidence type="ECO:0000259" key="8">
    <source>
        <dbReference type="Pfam" id="PF00206"/>
    </source>
</evidence>
<comment type="similarity">
    <text evidence="7">Belongs to the lyase 1 family. Argininosuccinate lyase subfamily.</text>
</comment>
<dbReference type="PRINTS" id="PR00149">
    <property type="entry name" value="FUMRATELYASE"/>
</dbReference>
<dbReference type="FunFam" id="1.10.40.30:FF:000001">
    <property type="entry name" value="Argininosuccinate lyase"/>
    <property type="match status" value="1"/>
</dbReference>
<evidence type="ECO:0000256" key="2">
    <source>
        <dbReference type="ARBA" id="ARBA00004941"/>
    </source>
</evidence>
<evidence type="ECO:0000313" key="10">
    <source>
        <dbReference type="EMBL" id="MBB6182445.1"/>
    </source>
</evidence>
<keyword evidence="4 7" id="KW-0055">Arginine biosynthesis</keyword>
<dbReference type="PROSITE" id="PS00163">
    <property type="entry name" value="FUMARATE_LYASES"/>
    <property type="match status" value="1"/>
</dbReference>
<evidence type="ECO:0000256" key="5">
    <source>
        <dbReference type="ARBA" id="ARBA00022605"/>
    </source>
</evidence>
<dbReference type="InterPro" id="IPR024083">
    <property type="entry name" value="Fumarase/histidase_N"/>
</dbReference>
<dbReference type="Proteomes" id="UP000535501">
    <property type="component" value="Unassembled WGS sequence"/>
</dbReference>
<dbReference type="FunFam" id="1.20.200.10:FF:000015">
    <property type="entry name" value="argininosuccinate lyase isoform X2"/>
    <property type="match status" value="1"/>
</dbReference>
<dbReference type="AlphaFoldDB" id="A0A7W9Z1R4"/>
<dbReference type="HAMAP" id="MF_00006">
    <property type="entry name" value="Arg_succ_lyase"/>
    <property type="match status" value="1"/>
</dbReference>
<dbReference type="InterPro" id="IPR008948">
    <property type="entry name" value="L-Aspartase-like"/>
</dbReference>
<evidence type="ECO:0000256" key="4">
    <source>
        <dbReference type="ARBA" id="ARBA00022571"/>
    </source>
</evidence>
<dbReference type="Gene3D" id="1.10.275.10">
    <property type="entry name" value="Fumarase/aspartase (N-terminal domain)"/>
    <property type="match status" value="1"/>
</dbReference>
<dbReference type="GO" id="GO:0042450">
    <property type="term" value="P:L-arginine biosynthetic process via ornithine"/>
    <property type="evidence" value="ECO:0007669"/>
    <property type="project" value="UniProtKB-UniRule"/>
</dbReference>
<dbReference type="RefSeq" id="WP_077548341.1">
    <property type="nucleotide sequence ID" value="NZ_JACHEJ010000032.1"/>
</dbReference>
<dbReference type="InterPro" id="IPR009049">
    <property type="entry name" value="Argininosuccinate_lyase"/>
</dbReference>
<sequence length="471" mass="51448">MNQSKALWGGRFRAQPDPALTRYSRSDASHLRLVAFDVAGSRAHARELVRAGILTDEECFNILTTLDAIAAESASGEIEPAASDEDIHTFIERHLIERLGDLGGKLRAGRSRNDQAANDLKLYLREEAKAVSQELFALIDALIDQASSHLNSPAPGFTHLQAAQPIVFGHQLMAHAQAFSRNIDRLRDWHRRSARSPLGAAALAGSAIARHPQETARELGYDGSFENSIDAVGSRDHVAEFLFVTAMIGVDLSRLSEEIILWCSQSFAWAKLDDAFSTGSSIMPQKKNPDIAELTRGRSARLIGCLSSIMATLKGLPFAYNRDLIEDKKAAFEAVDTLHMALPAMSGLVRTLKFDVDRMRSAATQGFTLATEMADWLALRGIPFSHAHEITGRAVRYCEDHGVTLEDLTPDMLAAIDPALERSIMEHLSLDAALAARSAHGGTSPAAVERQIGRLSLTLAPLRDWAEEETL</sequence>
<comment type="catalytic activity">
    <reaction evidence="1 7">
        <text>2-(N(omega)-L-arginino)succinate = fumarate + L-arginine</text>
        <dbReference type="Rhea" id="RHEA:24020"/>
        <dbReference type="ChEBI" id="CHEBI:29806"/>
        <dbReference type="ChEBI" id="CHEBI:32682"/>
        <dbReference type="ChEBI" id="CHEBI:57472"/>
        <dbReference type="EC" id="4.3.2.1"/>
    </reaction>
</comment>
<accession>A0A7W9Z1R4</accession>